<gene>
    <name evidence="7" type="ORF">HNQ68_000537</name>
</gene>
<dbReference type="SUPFAM" id="SSF53850">
    <property type="entry name" value="Periplasmic binding protein-like II"/>
    <property type="match status" value="1"/>
</dbReference>
<dbReference type="InterPro" id="IPR030678">
    <property type="entry name" value="Peptide/Ni-bd"/>
</dbReference>
<dbReference type="Proteomes" id="UP000531231">
    <property type="component" value="Unassembled WGS sequence"/>
</dbReference>
<evidence type="ECO:0000256" key="1">
    <source>
        <dbReference type="ARBA" id="ARBA00004418"/>
    </source>
</evidence>
<evidence type="ECO:0000256" key="4">
    <source>
        <dbReference type="ARBA" id="ARBA00022764"/>
    </source>
</evidence>
<reference evidence="7 8" key="1">
    <citation type="submission" date="2020-08" db="EMBL/GenBank/DDBJ databases">
        <title>Genomic Encyclopedia of Type Strains, Phase IV (KMG-IV): sequencing the most valuable type-strain genomes for metagenomic binning, comparative biology and taxonomic classification.</title>
        <authorList>
            <person name="Goeker M."/>
        </authorList>
    </citation>
    <scope>NUCLEOTIDE SEQUENCE [LARGE SCALE GENOMIC DNA]</scope>
    <source>
        <strain evidence="7 8">DSM 25620</strain>
    </source>
</reference>
<accession>A0A7W8AIR1</accession>
<organism evidence="7 8">
    <name type="scientific">Pseudochrobactrum saccharolyticum</name>
    <dbReference type="NCBI Taxonomy" id="354352"/>
    <lineage>
        <taxon>Bacteria</taxon>
        <taxon>Pseudomonadati</taxon>
        <taxon>Pseudomonadota</taxon>
        <taxon>Alphaproteobacteria</taxon>
        <taxon>Hyphomicrobiales</taxon>
        <taxon>Brucellaceae</taxon>
        <taxon>Pseudochrobactrum</taxon>
    </lineage>
</organism>
<dbReference type="InterPro" id="IPR039424">
    <property type="entry name" value="SBP_5"/>
</dbReference>
<dbReference type="PANTHER" id="PTHR30290">
    <property type="entry name" value="PERIPLASMIC BINDING COMPONENT OF ABC TRANSPORTER"/>
    <property type="match status" value="1"/>
</dbReference>
<evidence type="ECO:0000256" key="5">
    <source>
        <dbReference type="SAM" id="SignalP"/>
    </source>
</evidence>
<dbReference type="Gene3D" id="3.40.190.10">
    <property type="entry name" value="Periplasmic binding protein-like II"/>
    <property type="match status" value="1"/>
</dbReference>
<evidence type="ECO:0000256" key="2">
    <source>
        <dbReference type="ARBA" id="ARBA00005695"/>
    </source>
</evidence>
<keyword evidence="8" id="KW-1185">Reference proteome</keyword>
<proteinExistence type="inferred from homology"/>
<dbReference type="EMBL" id="JACHIL010000001">
    <property type="protein sequence ID" value="MBB5090025.1"/>
    <property type="molecule type" value="Genomic_DNA"/>
</dbReference>
<comment type="similarity">
    <text evidence="2">Belongs to the bacterial solute-binding protein 5 family.</text>
</comment>
<dbReference type="GO" id="GO:0030288">
    <property type="term" value="C:outer membrane-bounded periplasmic space"/>
    <property type="evidence" value="ECO:0007669"/>
    <property type="project" value="UniProtKB-ARBA"/>
</dbReference>
<keyword evidence="4" id="KW-0574">Periplasm</keyword>
<feature type="signal peptide" evidence="5">
    <location>
        <begin position="1"/>
        <end position="29"/>
    </location>
</feature>
<feature type="chain" id="PRO_5031418501" evidence="5">
    <location>
        <begin position="30"/>
        <end position="498"/>
    </location>
</feature>
<comment type="subcellular location">
    <subcellularLocation>
        <location evidence="1">Periplasm</location>
    </subcellularLocation>
</comment>
<dbReference type="AlphaFoldDB" id="A0A7W8AIR1"/>
<sequence length="498" mass="54721">MRYKYLTGQLMLAAMTGIAVVAMSGSGLAKDTLAIGEVLEPPGMDPTANAAASIRRLTYNNLYEGLVRIDEEGAVKPNLAESWTISPDNLTYTFKLRQGVKFHNGTPFDCSVVKFTYDRAIAPDSTNAQKALFAPIEKTECPDPASAVVTLKRPSSTFLFGMGWGDAVMMAPDTIATNKTNPVGTGPFKFKRWLQGDRIEFERNPDYWGEPAKLSAITFRFISDPSAAAAAVMAGDVDAFPEFPAPELISRLQSDERLAVEIGSTAGKVIMSLNNARKPFDDVRVRRALAHAIDRNVVQEAITTGLAKTIGAHYTPAEPGYVDLSDTYPYDVAKAKALLAEAGVPAGTSVTIMLPPPAYARRGGEVIAAMLAEVGIEVKLVPVEFAQWLDQVFARSDFDATIIAHVETRDLDIYARDKYYFNYNSPEYKAIYKQFAEATDDKQQLELLGQLQRKLAEDEPNVFLYALPKIGVWDKKLKGMWKNQTIPANDLTSVHWAD</sequence>
<dbReference type="Gene3D" id="3.10.105.10">
    <property type="entry name" value="Dipeptide-binding Protein, Domain 3"/>
    <property type="match status" value="1"/>
</dbReference>
<dbReference type="GO" id="GO:1904680">
    <property type="term" value="F:peptide transmembrane transporter activity"/>
    <property type="evidence" value="ECO:0007669"/>
    <property type="project" value="TreeGrafter"/>
</dbReference>
<evidence type="ECO:0000256" key="3">
    <source>
        <dbReference type="ARBA" id="ARBA00022729"/>
    </source>
</evidence>
<dbReference type="PANTHER" id="PTHR30290:SF38">
    <property type="entry name" value="D,D-DIPEPTIDE-BINDING PERIPLASMIC PROTEIN DDPA-RELATED"/>
    <property type="match status" value="1"/>
</dbReference>
<keyword evidence="3 5" id="KW-0732">Signal</keyword>
<dbReference type="Gene3D" id="3.90.76.10">
    <property type="entry name" value="Dipeptide-binding Protein, Domain 1"/>
    <property type="match status" value="1"/>
</dbReference>
<evidence type="ECO:0000313" key="8">
    <source>
        <dbReference type="Proteomes" id="UP000531231"/>
    </source>
</evidence>
<evidence type="ECO:0000259" key="6">
    <source>
        <dbReference type="Pfam" id="PF00496"/>
    </source>
</evidence>
<dbReference type="Pfam" id="PF00496">
    <property type="entry name" value="SBP_bac_5"/>
    <property type="match status" value="1"/>
</dbReference>
<dbReference type="CDD" id="cd08494">
    <property type="entry name" value="PBP2_NikA_DppA_OppA_like_6"/>
    <property type="match status" value="1"/>
</dbReference>
<feature type="domain" description="Solute-binding protein family 5" evidence="6">
    <location>
        <begin position="75"/>
        <end position="405"/>
    </location>
</feature>
<dbReference type="PIRSF" id="PIRSF002741">
    <property type="entry name" value="MppA"/>
    <property type="match status" value="1"/>
</dbReference>
<dbReference type="GO" id="GO:0043190">
    <property type="term" value="C:ATP-binding cassette (ABC) transporter complex"/>
    <property type="evidence" value="ECO:0007669"/>
    <property type="project" value="InterPro"/>
</dbReference>
<dbReference type="GO" id="GO:0015833">
    <property type="term" value="P:peptide transport"/>
    <property type="evidence" value="ECO:0007669"/>
    <property type="project" value="TreeGrafter"/>
</dbReference>
<dbReference type="InterPro" id="IPR000914">
    <property type="entry name" value="SBP_5_dom"/>
</dbReference>
<protein>
    <submittedName>
        <fullName evidence="7">Peptide/nickel transport system substrate-binding protein</fullName>
    </submittedName>
</protein>
<name>A0A7W8AIR1_9HYPH</name>
<comment type="caution">
    <text evidence="7">The sequence shown here is derived from an EMBL/GenBank/DDBJ whole genome shotgun (WGS) entry which is preliminary data.</text>
</comment>
<evidence type="ECO:0000313" key="7">
    <source>
        <dbReference type="EMBL" id="MBB5090025.1"/>
    </source>
</evidence>